<reference evidence="2" key="2">
    <citation type="submission" date="2017-01" db="EMBL/GenBank/DDBJ databases">
        <title>Genome sequencing and annotation of Geobacillus sp. 1017, a Hydrocarbon-Oxidizing Thermophilic Bacterium Isolated from a Heavy Oil Reservoir (China).</title>
        <authorList>
            <person name="Kadnikov V.V."/>
            <person name="Mardanov A.V."/>
            <person name="Poltaraus A.B."/>
            <person name="Sokolova D.S."/>
            <person name="Semenova E.M."/>
            <person name="Ravin N.V."/>
            <person name="Tourova T.P."/>
            <person name="Nazina T.N."/>
        </authorList>
    </citation>
    <scope>NUCLEOTIDE SEQUENCE [LARGE SCALE GENOMIC DNA]</scope>
    <source>
        <strain evidence="2">1017</strain>
    </source>
</reference>
<dbReference type="EMBL" id="MQMG01000011">
    <property type="protein sequence ID" value="OKO95053.1"/>
    <property type="molecule type" value="Genomic_DNA"/>
</dbReference>
<proteinExistence type="predicted"/>
<dbReference type="AlphaFoldDB" id="A0A1Q5T488"/>
<name>A0A1Q5T488_9BACL</name>
<sequence length="41" mass="4635">MVAISLRVGDNVSYDSCTYIRNLTGYRIERKGVKQNDGNDL</sequence>
<comment type="caution">
    <text evidence="1">The sequence shown here is derived from an EMBL/GenBank/DDBJ whole genome shotgun (WGS) entry which is preliminary data.</text>
</comment>
<evidence type="ECO:0000313" key="2">
    <source>
        <dbReference type="Proteomes" id="UP000186030"/>
    </source>
</evidence>
<evidence type="ECO:0000313" key="1">
    <source>
        <dbReference type="EMBL" id="OKO95053.1"/>
    </source>
</evidence>
<gene>
    <name evidence="1" type="ORF">BRO54_1258</name>
</gene>
<organism evidence="1 2">
    <name type="scientific">Geobacillus proteiniphilus</name>
    <dbReference type="NCBI Taxonomy" id="860353"/>
    <lineage>
        <taxon>Bacteria</taxon>
        <taxon>Bacillati</taxon>
        <taxon>Bacillota</taxon>
        <taxon>Bacilli</taxon>
        <taxon>Bacillales</taxon>
        <taxon>Anoxybacillaceae</taxon>
        <taxon>Geobacillus</taxon>
    </lineage>
</organism>
<reference evidence="1 2" key="1">
    <citation type="submission" date="2016-11" db="EMBL/GenBank/DDBJ databases">
        <authorList>
            <person name="Kadnikov V."/>
            <person name="Nazina T."/>
        </authorList>
    </citation>
    <scope>NUCLEOTIDE SEQUENCE [LARGE SCALE GENOMIC DNA]</scope>
    <source>
        <strain evidence="1 2">1017</strain>
    </source>
</reference>
<dbReference type="Proteomes" id="UP000186030">
    <property type="component" value="Unassembled WGS sequence"/>
</dbReference>
<accession>A0A1Q5T488</accession>
<protein>
    <submittedName>
        <fullName evidence="1">Uncharacterized protein</fullName>
    </submittedName>
</protein>